<evidence type="ECO:0000256" key="2">
    <source>
        <dbReference type="SAM" id="MobiDB-lite"/>
    </source>
</evidence>
<dbReference type="PROSITE" id="PS50238">
    <property type="entry name" value="RHOGAP"/>
    <property type="match status" value="1"/>
</dbReference>
<dbReference type="AlphaFoldDB" id="A0A0C2ML17"/>
<dbReference type="CDD" id="cd00159">
    <property type="entry name" value="RhoGAP"/>
    <property type="match status" value="1"/>
</dbReference>
<sequence>MNFIRRLTRSTSSSQEKPQEPDLPLNCNIFGSSLKFSVLLTFREDNISSPRLIRDCIMYINEHGLDYPGIYRESGSYSKIEQLKNAYNEGDREEGIVKILRYYLLCLPHCSYCTLGWVIRHLSLVYNKSKVNSMSLNNLIIIFSPCLNIQPLILSKLIVFADYLFVEDELGPKLDKNQIFELRYVEVMIDSLVWYLRNEMSDTVEAKKAFANLFSKGSVYKMNPYLNNLSGEIENSILSLRSQVKHYCSLNLLIDSSESFRASCNQCQMDDCP</sequence>
<dbReference type="GO" id="GO:0005737">
    <property type="term" value="C:cytoplasm"/>
    <property type="evidence" value="ECO:0007669"/>
    <property type="project" value="TreeGrafter"/>
</dbReference>
<dbReference type="GO" id="GO:0005096">
    <property type="term" value="F:GTPase activator activity"/>
    <property type="evidence" value="ECO:0007669"/>
    <property type="project" value="UniProtKB-KW"/>
</dbReference>
<evidence type="ECO:0000259" key="3">
    <source>
        <dbReference type="PROSITE" id="PS50238"/>
    </source>
</evidence>
<comment type="caution">
    <text evidence="4">The sequence shown here is derived from an EMBL/GenBank/DDBJ whole genome shotgun (WGS) entry which is preliminary data.</text>
</comment>
<dbReference type="InterPro" id="IPR000198">
    <property type="entry name" value="RhoGAP_dom"/>
</dbReference>
<feature type="domain" description="Rho-GAP" evidence="3">
    <location>
        <begin position="1"/>
        <end position="196"/>
    </location>
</feature>
<organism evidence="4 5">
    <name type="scientific">Thelohanellus kitauei</name>
    <name type="common">Myxosporean</name>
    <dbReference type="NCBI Taxonomy" id="669202"/>
    <lineage>
        <taxon>Eukaryota</taxon>
        <taxon>Metazoa</taxon>
        <taxon>Cnidaria</taxon>
        <taxon>Myxozoa</taxon>
        <taxon>Myxosporea</taxon>
        <taxon>Bivalvulida</taxon>
        <taxon>Platysporina</taxon>
        <taxon>Myxobolidae</taxon>
        <taxon>Thelohanellus</taxon>
    </lineage>
</organism>
<name>A0A0C2ML17_THEKT</name>
<feature type="region of interest" description="Disordered" evidence="2">
    <location>
        <begin position="1"/>
        <end position="21"/>
    </location>
</feature>
<gene>
    <name evidence="4" type="ORF">RF11_10771</name>
</gene>
<dbReference type="SMART" id="SM00324">
    <property type="entry name" value="RhoGAP"/>
    <property type="match status" value="1"/>
</dbReference>
<proteinExistence type="predicted"/>
<keyword evidence="5" id="KW-1185">Reference proteome</keyword>
<dbReference type="Pfam" id="PF00620">
    <property type="entry name" value="RhoGAP"/>
    <property type="match status" value="2"/>
</dbReference>
<reference evidence="4 5" key="1">
    <citation type="journal article" date="2014" name="Genome Biol. Evol.">
        <title>The genome of the myxosporean Thelohanellus kitauei shows adaptations to nutrient acquisition within its fish host.</title>
        <authorList>
            <person name="Yang Y."/>
            <person name="Xiong J."/>
            <person name="Zhou Z."/>
            <person name="Huo F."/>
            <person name="Miao W."/>
            <person name="Ran C."/>
            <person name="Liu Y."/>
            <person name="Zhang J."/>
            <person name="Feng J."/>
            <person name="Wang M."/>
            <person name="Wang M."/>
            <person name="Wang L."/>
            <person name="Yao B."/>
        </authorList>
    </citation>
    <scope>NUCLEOTIDE SEQUENCE [LARGE SCALE GENOMIC DNA]</scope>
    <source>
        <strain evidence="4">Wuqing</strain>
    </source>
</reference>
<evidence type="ECO:0000313" key="5">
    <source>
        <dbReference type="Proteomes" id="UP000031668"/>
    </source>
</evidence>
<dbReference type="EMBL" id="JWZT01004031">
    <property type="protein sequence ID" value="KII65050.1"/>
    <property type="molecule type" value="Genomic_DNA"/>
</dbReference>
<dbReference type="GO" id="GO:0007165">
    <property type="term" value="P:signal transduction"/>
    <property type="evidence" value="ECO:0007669"/>
    <property type="project" value="InterPro"/>
</dbReference>
<dbReference type="SUPFAM" id="SSF48350">
    <property type="entry name" value="GTPase activation domain, GAP"/>
    <property type="match status" value="1"/>
</dbReference>
<dbReference type="PANTHER" id="PTHR23176:SF128">
    <property type="entry name" value="RHO GTPASE-ACTIVATING PROTEIN RGD1"/>
    <property type="match status" value="1"/>
</dbReference>
<dbReference type="Gene3D" id="1.10.555.10">
    <property type="entry name" value="Rho GTPase activation protein"/>
    <property type="match status" value="2"/>
</dbReference>
<dbReference type="Proteomes" id="UP000031668">
    <property type="component" value="Unassembled WGS sequence"/>
</dbReference>
<protein>
    <submittedName>
        <fullName evidence="4">RalA-binding protein 1</fullName>
    </submittedName>
</protein>
<evidence type="ECO:0000313" key="4">
    <source>
        <dbReference type="EMBL" id="KII65050.1"/>
    </source>
</evidence>
<accession>A0A0C2ML17</accession>
<dbReference type="PANTHER" id="PTHR23176">
    <property type="entry name" value="RHO/RAC/CDC GTPASE-ACTIVATING PROTEIN"/>
    <property type="match status" value="1"/>
</dbReference>
<dbReference type="InterPro" id="IPR050729">
    <property type="entry name" value="Rho-GAP"/>
</dbReference>
<dbReference type="InterPro" id="IPR008936">
    <property type="entry name" value="Rho_GTPase_activation_prot"/>
</dbReference>
<evidence type="ECO:0000256" key="1">
    <source>
        <dbReference type="ARBA" id="ARBA00022468"/>
    </source>
</evidence>
<dbReference type="OrthoDB" id="10033734at2759"/>
<keyword evidence="1" id="KW-0343">GTPase activation</keyword>